<dbReference type="NCBIfam" id="NF003767">
    <property type="entry name" value="PRK05363.1"/>
    <property type="match status" value="1"/>
</dbReference>
<evidence type="ECO:0000256" key="3">
    <source>
        <dbReference type="ARBA" id="ARBA00022729"/>
    </source>
</evidence>
<dbReference type="eggNOG" id="COG2041">
    <property type="taxonomic scope" value="Bacteria"/>
</dbReference>
<comment type="similarity">
    <text evidence="5">Belongs to the MsrP family.</text>
</comment>
<organism evidence="7 8">
    <name type="scientific">Anaerolinea thermophila (strain DSM 14523 / JCM 11388 / NBRC 100420 / UNI-1)</name>
    <dbReference type="NCBI Taxonomy" id="926569"/>
    <lineage>
        <taxon>Bacteria</taxon>
        <taxon>Bacillati</taxon>
        <taxon>Chloroflexota</taxon>
        <taxon>Anaerolineae</taxon>
        <taxon>Anaerolineales</taxon>
        <taxon>Anaerolineaceae</taxon>
        <taxon>Anaerolinea</taxon>
    </lineage>
</organism>
<dbReference type="EMBL" id="AP012029">
    <property type="protein sequence ID" value="BAJ64249.1"/>
    <property type="molecule type" value="Genomic_DNA"/>
</dbReference>
<dbReference type="InterPro" id="IPR022867">
    <property type="entry name" value="MsrP"/>
</dbReference>
<evidence type="ECO:0000256" key="2">
    <source>
        <dbReference type="ARBA" id="ARBA00022723"/>
    </source>
</evidence>
<sequence length="307" mass="35307">MHMEKIPSSEITPEHVYFSRRRFLREGALLAGAALLAACAPQISRESALTASTPTPMPDRPNTYEEITNYNNFYEFSFSKEAVAKLSAGLVTSPWEVRVEGLVRNPGIYDLDKIRKMFDQEERIYRLRCVEGWSMVIPWVGFPLHKLLKIVEPASEARFVQFTTLYDPQQMPGQKNKMFEWPYVEGLRMDEAMHDLTILATGIYGKDLLPQNGAPIRLVVPWKYGFKSIKSIVKIELKADMPPTFWSEASPDEYGFYANVNPEVPHPRWSQASERRIGESGRRPTLKFNGYDEVAPLYEGMDLRRNY</sequence>
<feature type="binding site" evidence="5">
    <location>
        <position position="71"/>
    </location>
    <ligand>
        <name>Mo-molybdopterin</name>
        <dbReference type="ChEBI" id="CHEBI:71302"/>
    </ligand>
</feature>
<feature type="binding site" evidence="5">
    <location>
        <begin position="228"/>
        <end position="230"/>
    </location>
    <ligand>
        <name>Mo-molybdopterin</name>
        <dbReference type="ChEBI" id="CHEBI:71302"/>
    </ligand>
</feature>
<dbReference type="GO" id="GO:0030091">
    <property type="term" value="P:protein repair"/>
    <property type="evidence" value="ECO:0007669"/>
    <property type="project" value="UniProtKB-UniRule"/>
</dbReference>
<feature type="binding site" evidence="5">
    <location>
        <position position="212"/>
    </location>
    <ligand>
        <name>Mo-molybdopterin</name>
        <dbReference type="ChEBI" id="CHEBI:71302"/>
    </ligand>
</feature>
<evidence type="ECO:0000256" key="1">
    <source>
        <dbReference type="ARBA" id="ARBA00022505"/>
    </source>
</evidence>
<dbReference type="HAMAP" id="MF_01206">
    <property type="entry name" value="MsrP"/>
    <property type="match status" value="1"/>
</dbReference>
<feature type="domain" description="Oxidoreductase molybdopterin-binding" evidence="6">
    <location>
        <begin position="93"/>
        <end position="246"/>
    </location>
</feature>
<accession>E8MY18</accession>
<protein>
    <recommendedName>
        <fullName evidence="5">Protein-methionine-sulfoxide reductase catalytic subunit MsrP</fullName>
        <ecNumber evidence="5">1.8.5.-</ecNumber>
    </recommendedName>
</protein>
<dbReference type="GO" id="GO:0030313">
    <property type="term" value="C:cell envelope"/>
    <property type="evidence" value="ECO:0007669"/>
    <property type="project" value="UniProtKB-SubCell"/>
</dbReference>
<dbReference type="Pfam" id="PF00174">
    <property type="entry name" value="Oxidored_molyb"/>
    <property type="match status" value="1"/>
</dbReference>
<name>E8MY18_ANATU</name>
<dbReference type="STRING" id="926569.ANT_22230"/>
<keyword evidence="3 5" id="KW-0732">Signal</keyword>
<reference evidence="7 8" key="1">
    <citation type="submission" date="2010-12" db="EMBL/GenBank/DDBJ databases">
        <title>Whole genome sequence of Anaerolinea thermophila UNI-1.</title>
        <authorList>
            <person name="Narita-Yamada S."/>
            <person name="Kishi E."/>
            <person name="Watanabe Y."/>
            <person name="Takasaki K."/>
            <person name="Ankai A."/>
            <person name="Oguchi A."/>
            <person name="Fukui S."/>
            <person name="Takahashi M."/>
            <person name="Yashiro I."/>
            <person name="Hosoyama A."/>
            <person name="Sekiguchi Y."/>
            <person name="Hanada S."/>
            <person name="Fujita N."/>
        </authorList>
    </citation>
    <scope>NUCLEOTIDE SEQUENCE [LARGE SCALE GENOMIC DNA]</scope>
    <source>
        <strain evidence="8">DSM 14523 / JCM 11388 / NBRC 100420 / UNI-1</strain>
    </source>
</reference>
<dbReference type="GO" id="GO:0046872">
    <property type="term" value="F:metal ion binding"/>
    <property type="evidence" value="ECO:0007669"/>
    <property type="project" value="UniProtKB-KW"/>
</dbReference>
<feature type="binding site" evidence="5">
    <location>
        <begin position="74"/>
        <end position="75"/>
    </location>
    <ligand>
        <name>Mo-molybdopterin</name>
        <dbReference type="ChEBI" id="CHEBI:71302"/>
    </ligand>
</feature>
<comment type="PTM">
    <text evidence="5">Predicted to be exported by the Tat system. The position of the signal peptide cleavage has not been experimentally proven.</text>
</comment>
<keyword evidence="2 5" id="KW-0479">Metal-binding</keyword>
<dbReference type="SUPFAM" id="SSF56524">
    <property type="entry name" value="Oxidoreductase molybdopterin-binding domain"/>
    <property type="match status" value="1"/>
</dbReference>
<dbReference type="GO" id="GO:0043546">
    <property type="term" value="F:molybdopterin cofactor binding"/>
    <property type="evidence" value="ECO:0007669"/>
    <property type="project" value="UniProtKB-UniRule"/>
</dbReference>
<dbReference type="HOGENOM" id="CLU_045520_0_0_0"/>
<comment type="function">
    <text evidence="5">Part of the MsrPQ system that repairs oxidized cell envelope proteins containing methionine sulfoxide residues (Met-O), using respiratory chain electrons. Thus protects these proteins from oxidative-stress damage caused by reactive species of oxygen and chlorine. MsrPQ is essential for the maintenance of envelope integrity under bleach stress, rescuing a wide series of structurally unrelated cell envelope proteins from methionine oxidation. The catalytic subunit MsrP is non-stereospecific, being able to reduce both (R-) and (S-) diastereoisomers of methionine sulfoxide.</text>
</comment>
<evidence type="ECO:0000313" key="7">
    <source>
        <dbReference type="EMBL" id="BAJ64249.1"/>
    </source>
</evidence>
<proteinExistence type="inferred from homology"/>
<evidence type="ECO:0000256" key="4">
    <source>
        <dbReference type="ARBA" id="ARBA00023002"/>
    </source>
</evidence>
<dbReference type="InterPro" id="IPR000572">
    <property type="entry name" value="OxRdtase_Mopterin-bd_dom"/>
</dbReference>
<dbReference type="InParanoid" id="E8MY18"/>
<comment type="catalytic activity">
    <reaction evidence="5">
        <text>L-methionyl-[protein] + a quinone + H2O = L-methionyl-(R)-S-oxide-[protein] + a quinol</text>
        <dbReference type="Rhea" id="RHEA:51296"/>
        <dbReference type="Rhea" id="RHEA-COMP:12313"/>
        <dbReference type="Rhea" id="RHEA-COMP:12314"/>
        <dbReference type="ChEBI" id="CHEBI:15377"/>
        <dbReference type="ChEBI" id="CHEBI:16044"/>
        <dbReference type="ChEBI" id="CHEBI:24646"/>
        <dbReference type="ChEBI" id="CHEBI:45764"/>
        <dbReference type="ChEBI" id="CHEBI:132124"/>
    </reaction>
</comment>
<dbReference type="KEGG" id="atm:ANT_22230"/>
<dbReference type="Gene3D" id="3.90.420.10">
    <property type="entry name" value="Oxidoreductase, molybdopterin-binding domain"/>
    <property type="match status" value="1"/>
</dbReference>
<feature type="binding site" evidence="5">
    <location>
        <position position="164"/>
    </location>
    <ligand>
        <name>Mo-molybdopterin</name>
        <dbReference type="ChEBI" id="CHEBI:71302"/>
    </ligand>
</feature>
<dbReference type="PANTHER" id="PTHR43032:SF3">
    <property type="entry name" value="PROTEIN-METHIONINE-SULFOXIDE REDUCTASE CATALYTIC SUBUNIT MSRP"/>
    <property type="match status" value="1"/>
</dbReference>
<feature type="binding site" evidence="5">
    <location>
        <position position="129"/>
    </location>
    <ligand>
        <name>Mo-molybdopterin</name>
        <dbReference type="ChEBI" id="CHEBI:71302"/>
    </ligand>
    <ligandPart>
        <name>Mo</name>
        <dbReference type="ChEBI" id="CHEBI:28685"/>
    </ligandPart>
</feature>
<keyword evidence="8" id="KW-1185">Reference proteome</keyword>
<comment type="subunit">
    <text evidence="5">Heterodimer of a catalytic subunit (MsrP) and a heme-binding subunit (MsrQ).</text>
</comment>
<evidence type="ECO:0000256" key="5">
    <source>
        <dbReference type="HAMAP-Rule" id="MF_01206"/>
    </source>
</evidence>
<dbReference type="PROSITE" id="PS51318">
    <property type="entry name" value="TAT"/>
    <property type="match status" value="1"/>
</dbReference>
<gene>
    <name evidence="5" type="primary">msrP</name>
    <name evidence="7" type="ordered locus">ANT_22230</name>
</gene>
<feature type="binding site" evidence="5">
    <location>
        <position position="217"/>
    </location>
    <ligand>
        <name>Mo-molybdopterin</name>
        <dbReference type="ChEBI" id="CHEBI:71302"/>
    </ligand>
</feature>
<dbReference type="InterPro" id="IPR006311">
    <property type="entry name" value="TAT_signal"/>
</dbReference>
<dbReference type="AlphaFoldDB" id="E8MY18"/>
<evidence type="ECO:0000259" key="6">
    <source>
        <dbReference type="Pfam" id="PF00174"/>
    </source>
</evidence>
<dbReference type="InterPro" id="IPR036374">
    <property type="entry name" value="OxRdtase_Mopterin-bd_sf"/>
</dbReference>
<comment type="cofactor">
    <cofactor evidence="5">
        <name>Mo-molybdopterin</name>
        <dbReference type="ChEBI" id="CHEBI:71302"/>
    </cofactor>
    <text evidence="5">Binds 1 Mo-molybdopterin (Mo-MPT) cofactor per subunit.</text>
</comment>
<evidence type="ECO:0000313" key="8">
    <source>
        <dbReference type="Proteomes" id="UP000008922"/>
    </source>
</evidence>
<comment type="subcellular location">
    <subcellularLocation>
        <location evidence="5">Cell envelope</location>
    </subcellularLocation>
    <text evidence="5">Is attached to the cell membrane when interacting with the MsrQ subunit.</text>
</comment>
<dbReference type="Proteomes" id="UP000008922">
    <property type="component" value="Chromosome"/>
</dbReference>
<keyword evidence="1 5" id="KW-0500">Molybdenum</keyword>
<dbReference type="EC" id="1.8.5.-" evidence="5"/>
<keyword evidence="4 5" id="KW-0560">Oxidoreductase</keyword>
<comment type="catalytic activity">
    <reaction evidence="5">
        <text>L-methionyl-[protein] + a quinone + H2O = L-methionyl-(S)-S-oxide-[protein] + a quinol</text>
        <dbReference type="Rhea" id="RHEA:51292"/>
        <dbReference type="Rhea" id="RHEA-COMP:12313"/>
        <dbReference type="Rhea" id="RHEA-COMP:12315"/>
        <dbReference type="ChEBI" id="CHEBI:15377"/>
        <dbReference type="ChEBI" id="CHEBI:16044"/>
        <dbReference type="ChEBI" id="CHEBI:24646"/>
        <dbReference type="ChEBI" id="CHEBI:44120"/>
        <dbReference type="ChEBI" id="CHEBI:132124"/>
    </reaction>
</comment>
<dbReference type="PANTHER" id="PTHR43032">
    <property type="entry name" value="PROTEIN-METHIONINE-SULFOXIDE REDUCTASE"/>
    <property type="match status" value="1"/>
</dbReference>
<dbReference type="GO" id="GO:0016672">
    <property type="term" value="F:oxidoreductase activity, acting on a sulfur group of donors, quinone or similar compound as acceptor"/>
    <property type="evidence" value="ECO:0007669"/>
    <property type="project" value="UniProtKB-UniRule"/>
</dbReference>